<dbReference type="InterPro" id="IPR005153">
    <property type="entry name" value="MbtH-like_dom"/>
</dbReference>
<protein>
    <submittedName>
        <fullName evidence="2">MbtH family protein</fullName>
    </submittedName>
</protein>
<dbReference type="SUPFAM" id="SSF160582">
    <property type="entry name" value="MbtH-like"/>
    <property type="match status" value="1"/>
</dbReference>
<comment type="caution">
    <text evidence="2">The sequence shown here is derived from an EMBL/GenBank/DDBJ whole genome shotgun (WGS) entry which is preliminary data.</text>
</comment>
<feature type="domain" description="MbtH-like" evidence="1">
    <location>
        <begin position="17"/>
        <end position="67"/>
    </location>
</feature>
<dbReference type="PANTHER" id="PTHR38444:SF1">
    <property type="entry name" value="ENTEROBACTIN BIOSYNTHESIS PROTEIN YBDZ"/>
    <property type="match status" value="1"/>
</dbReference>
<keyword evidence="3" id="KW-1185">Reference proteome</keyword>
<dbReference type="Pfam" id="PF03621">
    <property type="entry name" value="MbtH"/>
    <property type="match status" value="1"/>
</dbReference>
<dbReference type="Proteomes" id="UP001589693">
    <property type="component" value="Unassembled WGS sequence"/>
</dbReference>
<dbReference type="EMBL" id="JBHLZU010000023">
    <property type="protein sequence ID" value="MFB9907700.1"/>
    <property type="molecule type" value="Genomic_DNA"/>
</dbReference>
<dbReference type="InterPro" id="IPR038020">
    <property type="entry name" value="MbtH-like_sf"/>
</dbReference>
<dbReference type="SMART" id="SM00923">
    <property type="entry name" value="MbtH"/>
    <property type="match status" value="1"/>
</dbReference>
<organism evidence="2 3">
    <name type="scientific">Allokutzneria oryzae</name>
    <dbReference type="NCBI Taxonomy" id="1378989"/>
    <lineage>
        <taxon>Bacteria</taxon>
        <taxon>Bacillati</taxon>
        <taxon>Actinomycetota</taxon>
        <taxon>Actinomycetes</taxon>
        <taxon>Pseudonocardiales</taxon>
        <taxon>Pseudonocardiaceae</taxon>
        <taxon>Allokutzneria</taxon>
    </lineage>
</organism>
<dbReference type="InterPro" id="IPR037407">
    <property type="entry name" value="MLP_fam"/>
</dbReference>
<evidence type="ECO:0000259" key="1">
    <source>
        <dbReference type="SMART" id="SM00923"/>
    </source>
</evidence>
<dbReference type="PANTHER" id="PTHR38444">
    <property type="entry name" value="ENTEROBACTIN BIOSYNTHESIS PROTEIN YBDZ"/>
    <property type="match status" value="1"/>
</dbReference>
<dbReference type="Gene3D" id="3.90.820.10">
    <property type="entry name" value="Structural Genomics, Unknown Function 30-nov-00 1gh9 Mol_id"/>
    <property type="match status" value="1"/>
</dbReference>
<proteinExistence type="predicted"/>
<name>A0ABV6A3H1_9PSEU</name>
<evidence type="ECO:0000313" key="2">
    <source>
        <dbReference type="EMBL" id="MFB9907700.1"/>
    </source>
</evidence>
<dbReference type="RefSeq" id="WP_377858329.1">
    <property type="nucleotide sequence ID" value="NZ_JBHLZU010000023.1"/>
</dbReference>
<accession>A0ABV6A3H1</accession>
<sequence>MKMFAASNDCGRAVLSNPFEDPDASYVVLVNDEGQHSLWPEYLAVPAGWEISFGPRDRASCLDHVNATWLDMRPRSLAARMDS</sequence>
<gene>
    <name evidence="2" type="ORF">ACFFQA_27515</name>
</gene>
<evidence type="ECO:0000313" key="3">
    <source>
        <dbReference type="Proteomes" id="UP001589693"/>
    </source>
</evidence>
<reference evidence="2 3" key="1">
    <citation type="submission" date="2024-09" db="EMBL/GenBank/DDBJ databases">
        <authorList>
            <person name="Sun Q."/>
            <person name="Mori K."/>
        </authorList>
    </citation>
    <scope>NUCLEOTIDE SEQUENCE [LARGE SCALE GENOMIC DNA]</scope>
    <source>
        <strain evidence="2 3">TBRC 7907</strain>
    </source>
</reference>